<protein>
    <submittedName>
        <fullName evidence="2">Uncharacterized protein</fullName>
    </submittedName>
</protein>
<reference evidence="2 3" key="1">
    <citation type="journal article" date="2018" name="Sci. Rep.">
        <title>Genomic signatures of local adaptation to the degree of environmental predictability in rotifers.</title>
        <authorList>
            <person name="Franch-Gras L."/>
            <person name="Hahn C."/>
            <person name="Garcia-Roger E.M."/>
            <person name="Carmona M.J."/>
            <person name="Serra M."/>
            <person name="Gomez A."/>
        </authorList>
    </citation>
    <scope>NUCLEOTIDE SEQUENCE [LARGE SCALE GENOMIC DNA]</scope>
    <source>
        <strain evidence="2">HYR1</strain>
    </source>
</reference>
<evidence type="ECO:0000313" key="3">
    <source>
        <dbReference type="Proteomes" id="UP000276133"/>
    </source>
</evidence>
<gene>
    <name evidence="2" type="ORF">BpHYR1_048052</name>
</gene>
<feature type="compositionally biased region" description="Basic residues" evidence="1">
    <location>
        <begin position="55"/>
        <end position="72"/>
    </location>
</feature>
<accession>A0A3M7RJZ6</accession>
<sequence length="72" mass="7932">MIHSQNIPVSIPQFICAPVQTFISVDPSTQLNSNQLQETNALTQQGNNIANNGQVKRRGRPKGSKTKKKNTD</sequence>
<dbReference type="EMBL" id="REGN01003204">
    <property type="protein sequence ID" value="RNA23861.1"/>
    <property type="molecule type" value="Genomic_DNA"/>
</dbReference>
<name>A0A3M7RJZ6_BRAPC</name>
<comment type="caution">
    <text evidence="2">The sequence shown here is derived from an EMBL/GenBank/DDBJ whole genome shotgun (WGS) entry which is preliminary data.</text>
</comment>
<evidence type="ECO:0000256" key="1">
    <source>
        <dbReference type="SAM" id="MobiDB-lite"/>
    </source>
</evidence>
<organism evidence="2 3">
    <name type="scientific">Brachionus plicatilis</name>
    <name type="common">Marine rotifer</name>
    <name type="synonym">Brachionus muelleri</name>
    <dbReference type="NCBI Taxonomy" id="10195"/>
    <lineage>
        <taxon>Eukaryota</taxon>
        <taxon>Metazoa</taxon>
        <taxon>Spiralia</taxon>
        <taxon>Gnathifera</taxon>
        <taxon>Rotifera</taxon>
        <taxon>Eurotatoria</taxon>
        <taxon>Monogononta</taxon>
        <taxon>Pseudotrocha</taxon>
        <taxon>Ploima</taxon>
        <taxon>Brachionidae</taxon>
        <taxon>Brachionus</taxon>
    </lineage>
</organism>
<dbReference type="AlphaFoldDB" id="A0A3M7RJZ6"/>
<proteinExistence type="predicted"/>
<evidence type="ECO:0000313" key="2">
    <source>
        <dbReference type="EMBL" id="RNA23861.1"/>
    </source>
</evidence>
<keyword evidence="3" id="KW-1185">Reference proteome</keyword>
<feature type="region of interest" description="Disordered" evidence="1">
    <location>
        <begin position="44"/>
        <end position="72"/>
    </location>
</feature>
<feature type="compositionally biased region" description="Polar residues" evidence="1">
    <location>
        <begin position="44"/>
        <end position="54"/>
    </location>
</feature>
<dbReference type="Proteomes" id="UP000276133">
    <property type="component" value="Unassembled WGS sequence"/>
</dbReference>